<organism evidence="1 2">
    <name type="scientific">Actinomadura graeca</name>
    <dbReference type="NCBI Taxonomy" id="2750812"/>
    <lineage>
        <taxon>Bacteria</taxon>
        <taxon>Bacillati</taxon>
        <taxon>Actinomycetota</taxon>
        <taxon>Actinomycetes</taxon>
        <taxon>Streptosporangiales</taxon>
        <taxon>Thermomonosporaceae</taxon>
        <taxon>Actinomadura</taxon>
    </lineage>
</organism>
<proteinExistence type="predicted"/>
<evidence type="ECO:0000313" key="2">
    <source>
        <dbReference type="Proteomes" id="UP001049518"/>
    </source>
</evidence>
<dbReference type="RefSeq" id="WP_231333233.1">
    <property type="nucleotide sequence ID" value="NZ_CP059572.1"/>
</dbReference>
<sequence length="178" mass="19828">MTNWSLTRPDDRDYLDDFGDLETAIDMVRGLNDELDVNPDDPGFRAHLEARFQTQQDILDVRRGCTTLVTFLAAMLSEPPLDFVPAAIRKIRSFSGVSDDVLPAVASGLTAAFLQQPVAEWQESSGTHPRNETLAWLFAAWSLVNFVDYCNGEKGYALRSLENMILQVLDQSEADGTD</sequence>
<reference evidence="1" key="1">
    <citation type="submission" date="2020-07" db="EMBL/GenBank/DDBJ databases">
        <authorList>
            <person name="Tarantini F.S."/>
            <person name="Hong K.W."/>
            <person name="Chan K.G."/>
        </authorList>
    </citation>
    <scope>NUCLEOTIDE SEQUENCE</scope>
    <source>
        <strain evidence="1">32-07</strain>
    </source>
</reference>
<keyword evidence="2" id="KW-1185">Reference proteome</keyword>
<evidence type="ECO:0000313" key="1">
    <source>
        <dbReference type="EMBL" id="QXJ20177.1"/>
    </source>
</evidence>
<dbReference type="Proteomes" id="UP001049518">
    <property type="component" value="Chromosome"/>
</dbReference>
<gene>
    <name evidence="1" type="ORF">AGRA3207_000841</name>
</gene>
<protein>
    <submittedName>
        <fullName evidence="1">Uncharacterized protein</fullName>
    </submittedName>
</protein>
<accession>A0ABX8QNB8</accession>
<name>A0ABX8QNB8_9ACTN</name>
<dbReference type="EMBL" id="CP059572">
    <property type="protein sequence ID" value="QXJ20177.1"/>
    <property type="molecule type" value="Genomic_DNA"/>
</dbReference>